<keyword evidence="3" id="KW-0949">S-adenosyl-L-methionine</keyword>
<evidence type="ECO:0000256" key="6">
    <source>
        <dbReference type="ARBA" id="ARBA00023014"/>
    </source>
</evidence>
<evidence type="ECO:0000256" key="4">
    <source>
        <dbReference type="ARBA" id="ARBA00022723"/>
    </source>
</evidence>
<feature type="domain" description="Radical SAM core" evidence="7">
    <location>
        <begin position="91"/>
        <end position="322"/>
    </location>
</feature>
<proteinExistence type="predicted"/>
<dbReference type="GO" id="GO:0046872">
    <property type="term" value="F:metal ion binding"/>
    <property type="evidence" value="ECO:0007669"/>
    <property type="project" value="UniProtKB-KW"/>
</dbReference>
<dbReference type="PANTHER" id="PTHR43273:SF8">
    <property type="entry name" value="RADICAL SAM DOMAIN PROTEIN"/>
    <property type="match status" value="1"/>
</dbReference>
<dbReference type="EMBL" id="FRAG01000058">
    <property type="protein sequence ID" value="SHK41913.1"/>
    <property type="molecule type" value="Genomic_DNA"/>
</dbReference>
<name>A0A1M6SAW3_PARC5</name>
<keyword evidence="5" id="KW-0408">Iron</keyword>
<dbReference type="Pfam" id="PF04055">
    <property type="entry name" value="Radical_SAM"/>
    <property type="match status" value="1"/>
</dbReference>
<dbReference type="InterPro" id="IPR007197">
    <property type="entry name" value="rSAM"/>
</dbReference>
<gene>
    <name evidence="8" type="ORF">SAMN02745912_03248</name>
</gene>
<accession>A0A1M6SAW3</accession>
<dbReference type="RefSeq" id="WP_073152457.1">
    <property type="nucleotide sequence ID" value="NZ_FRAG01000058.1"/>
</dbReference>
<dbReference type="Proteomes" id="UP000184465">
    <property type="component" value="Unassembled WGS sequence"/>
</dbReference>
<dbReference type="PROSITE" id="PS01305">
    <property type="entry name" value="MOAA_NIFB_PQQE"/>
    <property type="match status" value="1"/>
</dbReference>
<keyword evidence="6" id="KW-0411">Iron-sulfur</keyword>
<evidence type="ECO:0000256" key="2">
    <source>
        <dbReference type="ARBA" id="ARBA00022485"/>
    </source>
</evidence>
<dbReference type="SFLD" id="SFLDS00029">
    <property type="entry name" value="Radical_SAM"/>
    <property type="match status" value="1"/>
</dbReference>
<keyword evidence="2" id="KW-0004">4Fe-4S</keyword>
<dbReference type="SFLD" id="SFLDG01386">
    <property type="entry name" value="main_SPASM_domain-containing"/>
    <property type="match status" value="1"/>
</dbReference>
<evidence type="ECO:0000259" key="7">
    <source>
        <dbReference type="PROSITE" id="PS51918"/>
    </source>
</evidence>
<sequence>MHHKNEKLRVLTYESNNRSFFYDVYSGIFAEASPIFNKAITFMNTHTKEDTLFLLSKEYDSERVTRLLNNLDNIYKEVKDSRKSLNRASGLFAAKNLWLNVVHDCNMNCIYCFADGGRYKNKKMYMSIDMAKKCIDYWRKNIGDYKKLQVYFFGGEPFLNQETIKYSIDYINHLFRKTDKKIVYNITTNGTIYDDDFVKMLASNNVVLSLSIDGTPEIHDCQRRFVSGKGSYKIIAKNIERFRKYYKELNGNLVVTKKSVSHLKESVEHLWEMGCQNVTFFISITEDKTLSFTSEELDDLFYQIHQINLATLENILQYKSEVCGNTLAICKKMHKNAIQSGCAFQNNMSIVFGPDGTIYKCYELLGEREFVLGHVDNAKSWESICKEFLEPIEKRECNNCWALRLCNGGCAYDSYINNRNINKPYDISCALVKYLIKEAVQMYSELYIHMPESLDKIFQSS</sequence>
<dbReference type="InterPro" id="IPR058240">
    <property type="entry name" value="rSAM_sf"/>
</dbReference>
<keyword evidence="9" id="KW-1185">Reference proteome</keyword>
<evidence type="ECO:0000313" key="9">
    <source>
        <dbReference type="Proteomes" id="UP000184465"/>
    </source>
</evidence>
<dbReference type="Gene3D" id="3.20.20.70">
    <property type="entry name" value="Aldolase class I"/>
    <property type="match status" value="1"/>
</dbReference>
<evidence type="ECO:0000256" key="1">
    <source>
        <dbReference type="ARBA" id="ARBA00001966"/>
    </source>
</evidence>
<dbReference type="AlphaFoldDB" id="A0A1M6SAW3"/>
<evidence type="ECO:0000256" key="5">
    <source>
        <dbReference type="ARBA" id="ARBA00023004"/>
    </source>
</evidence>
<dbReference type="SFLD" id="SFLDG01384">
    <property type="entry name" value="thioether_bond_formation_requi"/>
    <property type="match status" value="1"/>
</dbReference>
<dbReference type="InterPro" id="IPR013785">
    <property type="entry name" value="Aldolase_TIM"/>
</dbReference>
<dbReference type="SUPFAM" id="SSF102114">
    <property type="entry name" value="Radical SAM enzymes"/>
    <property type="match status" value="1"/>
</dbReference>
<dbReference type="PROSITE" id="PS51918">
    <property type="entry name" value="RADICAL_SAM"/>
    <property type="match status" value="1"/>
</dbReference>
<reference evidence="8 9" key="1">
    <citation type="submission" date="2016-11" db="EMBL/GenBank/DDBJ databases">
        <authorList>
            <person name="Jaros S."/>
            <person name="Januszkiewicz K."/>
            <person name="Wedrychowicz H."/>
        </authorList>
    </citation>
    <scope>NUCLEOTIDE SEQUENCE [LARGE SCALE GENOMIC DNA]</scope>
    <source>
        <strain evidence="8 9">DSM 15212</strain>
    </source>
</reference>
<comment type="cofactor">
    <cofactor evidence="1">
        <name>[4Fe-4S] cluster</name>
        <dbReference type="ChEBI" id="CHEBI:49883"/>
    </cofactor>
</comment>
<organism evidence="8 9">
    <name type="scientific">Paramaledivibacter caminithermalis (strain DSM 15212 / CIP 107654 / DViRD3)</name>
    <name type="common">Clostridium caminithermale</name>
    <dbReference type="NCBI Taxonomy" id="1121301"/>
    <lineage>
        <taxon>Bacteria</taxon>
        <taxon>Bacillati</taxon>
        <taxon>Bacillota</taxon>
        <taxon>Clostridia</taxon>
        <taxon>Peptostreptococcales</taxon>
        <taxon>Caminicellaceae</taxon>
        <taxon>Paramaledivibacter</taxon>
    </lineage>
</organism>
<dbReference type="GO" id="GO:0016491">
    <property type="term" value="F:oxidoreductase activity"/>
    <property type="evidence" value="ECO:0007669"/>
    <property type="project" value="InterPro"/>
</dbReference>
<protein>
    <recommendedName>
        <fullName evidence="7">Radical SAM core domain-containing protein</fullName>
    </recommendedName>
</protein>
<evidence type="ECO:0000313" key="8">
    <source>
        <dbReference type="EMBL" id="SHK41913.1"/>
    </source>
</evidence>
<dbReference type="STRING" id="1121301.SAMN02745912_03248"/>
<dbReference type="InterPro" id="IPR023885">
    <property type="entry name" value="4Fe4S-binding_SPASM_dom"/>
</dbReference>
<dbReference type="SFLD" id="SFLDG01067">
    <property type="entry name" value="SPASM/twitch_domain_containing"/>
    <property type="match status" value="1"/>
</dbReference>
<dbReference type="NCBIfam" id="TIGR04085">
    <property type="entry name" value="rSAM_more_4Fe4S"/>
    <property type="match status" value="1"/>
</dbReference>
<dbReference type="PANTHER" id="PTHR43273">
    <property type="entry name" value="ANAEROBIC SULFATASE-MATURATING ENZYME HOMOLOG ASLB-RELATED"/>
    <property type="match status" value="1"/>
</dbReference>
<dbReference type="CDD" id="cd01335">
    <property type="entry name" value="Radical_SAM"/>
    <property type="match status" value="1"/>
</dbReference>
<dbReference type="InterPro" id="IPR000385">
    <property type="entry name" value="MoaA_NifB_PqqE_Fe-S-bd_CS"/>
</dbReference>
<dbReference type="InterPro" id="IPR023867">
    <property type="entry name" value="Sulphatase_maturase_rSAM"/>
</dbReference>
<evidence type="ECO:0000256" key="3">
    <source>
        <dbReference type="ARBA" id="ARBA00022691"/>
    </source>
</evidence>
<keyword evidence="4" id="KW-0479">Metal-binding</keyword>
<dbReference type="GO" id="GO:0051539">
    <property type="term" value="F:4 iron, 4 sulfur cluster binding"/>
    <property type="evidence" value="ECO:0007669"/>
    <property type="project" value="UniProtKB-KW"/>
</dbReference>